<dbReference type="PANTHER" id="PTHR22878">
    <property type="entry name" value="DYNEIN HEAVY CHAIN 6, AXONEMAL-LIKE-RELATED"/>
    <property type="match status" value="1"/>
</dbReference>
<dbReference type="GO" id="GO:0007018">
    <property type="term" value="P:microtubule-based movement"/>
    <property type="evidence" value="ECO:0007669"/>
    <property type="project" value="InterPro"/>
</dbReference>
<dbReference type="Gene3D" id="3.40.50.300">
    <property type="entry name" value="P-loop containing nucleotide triphosphate hydrolases"/>
    <property type="match status" value="1"/>
</dbReference>
<dbReference type="InterPro" id="IPR026983">
    <property type="entry name" value="DHC"/>
</dbReference>
<dbReference type="OrthoDB" id="6264521at2759"/>
<organism evidence="2 3">
    <name type="scientific">Protopolystoma xenopodis</name>
    <dbReference type="NCBI Taxonomy" id="117903"/>
    <lineage>
        <taxon>Eukaryota</taxon>
        <taxon>Metazoa</taxon>
        <taxon>Spiralia</taxon>
        <taxon>Lophotrochozoa</taxon>
        <taxon>Platyhelminthes</taxon>
        <taxon>Monogenea</taxon>
        <taxon>Polyopisthocotylea</taxon>
        <taxon>Polystomatidea</taxon>
        <taxon>Polystomatidae</taxon>
        <taxon>Protopolystoma</taxon>
    </lineage>
</organism>
<protein>
    <recommendedName>
        <fullName evidence="1">Dynein heavy chain ATP-binding dynein motor region domain-containing protein</fullName>
    </recommendedName>
</protein>
<dbReference type="AlphaFoldDB" id="A0A448X2Q8"/>
<name>A0A448X2Q8_9PLAT</name>
<sequence length="109" mass="12599">MFTLPPFLDHHKCALSPIDDNGRDYVLLGDREIDIDPGFRIYLVSKLPNPKFSANLFSRAAVINYTVTLIGLEGQLLSTLVKQEQRELEERRELLIIESRFVYFVTFPL</sequence>
<feature type="domain" description="Dynein heavy chain ATP-binding dynein motor region" evidence="1">
    <location>
        <begin position="21"/>
        <end position="98"/>
    </location>
</feature>
<gene>
    <name evidence="2" type="ORF">PXEA_LOCUS19870</name>
</gene>
<dbReference type="Pfam" id="PF12781">
    <property type="entry name" value="AAA_9"/>
    <property type="match status" value="1"/>
</dbReference>
<reference evidence="2" key="1">
    <citation type="submission" date="2018-11" db="EMBL/GenBank/DDBJ databases">
        <authorList>
            <consortium name="Pathogen Informatics"/>
        </authorList>
    </citation>
    <scope>NUCLEOTIDE SEQUENCE</scope>
</reference>
<evidence type="ECO:0000259" key="1">
    <source>
        <dbReference type="Pfam" id="PF12781"/>
    </source>
</evidence>
<dbReference type="GO" id="GO:0051959">
    <property type="term" value="F:dynein light intermediate chain binding"/>
    <property type="evidence" value="ECO:0007669"/>
    <property type="project" value="InterPro"/>
</dbReference>
<comment type="caution">
    <text evidence="2">The sequence shown here is derived from an EMBL/GenBank/DDBJ whole genome shotgun (WGS) entry which is preliminary data.</text>
</comment>
<accession>A0A448X2Q8</accession>
<evidence type="ECO:0000313" key="2">
    <source>
        <dbReference type="EMBL" id="VEL26430.1"/>
    </source>
</evidence>
<proteinExistence type="predicted"/>
<evidence type="ECO:0000313" key="3">
    <source>
        <dbReference type="Proteomes" id="UP000784294"/>
    </source>
</evidence>
<dbReference type="InterPro" id="IPR027417">
    <property type="entry name" value="P-loop_NTPase"/>
</dbReference>
<dbReference type="EMBL" id="CAAALY010080175">
    <property type="protein sequence ID" value="VEL26430.1"/>
    <property type="molecule type" value="Genomic_DNA"/>
</dbReference>
<dbReference type="InterPro" id="IPR035706">
    <property type="entry name" value="AAA_9"/>
</dbReference>
<dbReference type="Proteomes" id="UP000784294">
    <property type="component" value="Unassembled WGS sequence"/>
</dbReference>
<keyword evidence="3" id="KW-1185">Reference proteome</keyword>
<dbReference type="GO" id="GO:0030286">
    <property type="term" value="C:dynein complex"/>
    <property type="evidence" value="ECO:0007669"/>
    <property type="project" value="InterPro"/>
</dbReference>
<dbReference type="GO" id="GO:0045505">
    <property type="term" value="F:dynein intermediate chain binding"/>
    <property type="evidence" value="ECO:0007669"/>
    <property type="project" value="InterPro"/>
</dbReference>